<feature type="compositionally biased region" description="Low complexity" evidence="2">
    <location>
        <begin position="217"/>
        <end position="235"/>
    </location>
</feature>
<feature type="region of interest" description="Disordered" evidence="2">
    <location>
        <begin position="175"/>
        <end position="286"/>
    </location>
</feature>
<keyword evidence="5" id="KW-1185">Reference proteome</keyword>
<dbReference type="PROSITE" id="PS50102">
    <property type="entry name" value="RRM"/>
    <property type="match status" value="1"/>
</dbReference>
<organism evidence="4 5">
    <name type="scientific">Durusdinium trenchii</name>
    <dbReference type="NCBI Taxonomy" id="1381693"/>
    <lineage>
        <taxon>Eukaryota</taxon>
        <taxon>Sar</taxon>
        <taxon>Alveolata</taxon>
        <taxon>Dinophyceae</taxon>
        <taxon>Suessiales</taxon>
        <taxon>Symbiodiniaceae</taxon>
        <taxon>Durusdinium</taxon>
    </lineage>
</organism>
<evidence type="ECO:0000313" key="4">
    <source>
        <dbReference type="EMBL" id="CAK9039255.1"/>
    </source>
</evidence>
<dbReference type="InterPro" id="IPR035979">
    <property type="entry name" value="RBD_domain_sf"/>
</dbReference>
<gene>
    <name evidence="4" type="ORF">SCF082_LOCUS22962</name>
</gene>
<feature type="domain" description="RRM" evidence="3">
    <location>
        <begin position="39"/>
        <end position="115"/>
    </location>
</feature>
<name>A0ABP0LJ72_9DINO</name>
<sequence>MSGLHRLGVDVNPFGSKYQERFGGHAAGQGQRTYTKPSYTLFVTGIPDAESSDSVQSVFEYDDGFLQCRPVGHKSRRMVFVDYDTIEHATKALRAHQGWKWEPVDEGLKIDYDQDARRKRNCALDLGLYEKFWAIGERKPPQVYETLLKTSLKSLASLKESEKEMFARLKAEADLPKTESKISKAHGQASKGRGTGSLGAKIQIKNKEPKEPKNMLETETSAAAPGAATEPAAPSLLVNYSSDSEEEATPPPRVAAVARPPAEHEQRLNGGASVETPERPDVNERRTPRARAALPSQLQLSALACLTPAVEVPAFQAASAPRAGLFATFAARRRQRQRESSEPNGFITLNPSYEDDFMANQKKAGG</sequence>
<proteinExistence type="predicted"/>
<dbReference type="SUPFAM" id="SSF54928">
    <property type="entry name" value="RNA-binding domain, RBD"/>
    <property type="match status" value="1"/>
</dbReference>
<evidence type="ECO:0000313" key="5">
    <source>
        <dbReference type="Proteomes" id="UP001642464"/>
    </source>
</evidence>
<feature type="compositionally biased region" description="Basic and acidic residues" evidence="2">
    <location>
        <begin position="276"/>
        <end position="286"/>
    </location>
</feature>
<dbReference type="EMBL" id="CAXAMM010016657">
    <property type="protein sequence ID" value="CAK9039255.1"/>
    <property type="molecule type" value="Genomic_DNA"/>
</dbReference>
<dbReference type="Proteomes" id="UP001642464">
    <property type="component" value="Unassembled WGS sequence"/>
</dbReference>
<dbReference type="InterPro" id="IPR012677">
    <property type="entry name" value="Nucleotide-bd_a/b_plait_sf"/>
</dbReference>
<reference evidence="4 5" key="1">
    <citation type="submission" date="2024-02" db="EMBL/GenBank/DDBJ databases">
        <authorList>
            <person name="Chen Y."/>
            <person name="Shah S."/>
            <person name="Dougan E. K."/>
            <person name="Thang M."/>
            <person name="Chan C."/>
        </authorList>
    </citation>
    <scope>NUCLEOTIDE SEQUENCE [LARGE SCALE GENOMIC DNA]</scope>
</reference>
<keyword evidence="1" id="KW-0694">RNA-binding</keyword>
<comment type="caution">
    <text evidence="4">The sequence shown here is derived from an EMBL/GenBank/DDBJ whole genome shotgun (WGS) entry which is preliminary data.</text>
</comment>
<dbReference type="Gene3D" id="3.30.70.330">
    <property type="match status" value="1"/>
</dbReference>
<evidence type="ECO:0000256" key="1">
    <source>
        <dbReference type="PROSITE-ProRule" id="PRU00176"/>
    </source>
</evidence>
<evidence type="ECO:0000256" key="2">
    <source>
        <dbReference type="SAM" id="MobiDB-lite"/>
    </source>
</evidence>
<protein>
    <submittedName>
        <fullName evidence="4">RRM domain-containing protein</fullName>
    </submittedName>
</protein>
<dbReference type="InterPro" id="IPR000504">
    <property type="entry name" value="RRM_dom"/>
</dbReference>
<feature type="compositionally biased region" description="Basic and acidic residues" evidence="2">
    <location>
        <begin position="205"/>
        <end position="216"/>
    </location>
</feature>
<accession>A0ABP0LJ72</accession>
<evidence type="ECO:0000259" key="3">
    <source>
        <dbReference type="PROSITE" id="PS50102"/>
    </source>
</evidence>